<accession>A0ABN7X3H5</accession>
<proteinExistence type="predicted"/>
<sequence>IADYDADKRPNIQQVATRLNKINELMIEEFDLIHIEQNTDQENQQLSNKKL</sequence>
<keyword evidence="2" id="KW-1185">Reference proteome</keyword>
<name>A0ABN7X3H5_GIGMA</name>
<feature type="non-terminal residue" evidence="1">
    <location>
        <position position="1"/>
    </location>
</feature>
<gene>
    <name evidence="1" type="ORF">GMARGA_LOCUS38559</name>
</gene>
<protein>
    <submittedName>
        <fullName evidence="1">29305_t:CDS:1</fullName>
    </submittedName>
</protein>
<reference evidence="1 2" key="1">
    <citation type="submission" date="2021-06" db="EMBL/GenBank/DDBJ databases">
        <authorList>
            <person name="Kallberg Y."/>
            <person name="Tangrot J."/>
            <person name="Rosling A."/>
        </authorList>
    </citation>
    <scope>NUCLEOTIDE SEQUENCE [LARGE SCALE GENOMIC DNA]</scope>
    <source>
        <strain evidence="1 2">120-4 pot B 10/14</strain>
    </source>
</reference>
<evidence type="ECO:0000313" key="1">
    <source>
        <dbReference type="EMBL" id="CAG8847231.1"/>
    </source>
</evidence>
<comment type="caution">
    <text evidence="1">The sequence shown here is derived from an EMBL/GenBank/DDBJ whole genome shotgun (WGS) entry which is preliminary data.</text>
</comment>
<dbReference type="Proteomes" id="UP000789901">
    <property type="component" value="Unassembled WGS sequence"/>
</dbReference>
<organism evidence="1 2">
    <name type="scientific">Gigaspora margarita</name>
    <dbReference type="NCBI Taxonomy" id="4874"/>
    <lineage>
        <taxon>Eukaryota</taxon>
        <taxon>Fungi</taxon>
        <taxon>Fungi incertae sedis</taxon>
        <taxon>Mucoromycota</taxon>
        <taxon>Glomeromycotina</taxon>
        <taxon>Glomeromycetes</taxon>
        <taxon>Diversisporales</taxon>
        <taxon>Gigasporaceae</taxon>
        <taxon>Gigaspora</taxon>
    </lineage>
</organism>
<dbReference type="EMBL" id="CAJVQB010086759">
    <property type="protein sequence ID" value="CAG8847231.1"/>
    <property type="molecule type" value="Genomic_DNA"/>
</dbReference>
<evidence type="ECO:0000313" key="2">
    <source>
        <dbReference type="Proteomes" id="UP000789901"/>
    </source>
</evidence>